<keyword evidence="3" id="KW-1185">Reference proteome</keyword>
<feature type="transmembrane region" description="Helical" evidence="1">
    <location>
        <begin position="67"/>
        <end position="88"/>
    </location>
</feature>
<feature type="transmembrane region" description="Helical" evidence="1">
    <location>
        <begin position="32"/>
        <end position="55"/>
    </location>
</feature>
<keyword evidence="1" id="KW-1133">Transmembrane helix</keyword>
<evidence type="ECO:0000313" key="2">
    <source>
        <dbReference type="EMBL" id="MEK8033357.1"/>
    </source>
</evidence>
<keyword evidence="1" id="KW-0472">Membrane</keyword>
<proteinExistence type="predicted"/>
<dbReference type="RefSeq" id="WP_341427781.1">
    <property type="nucleotide sequence ID" value="NZ_JBBUTG010000016.1"/>
</dbReference>
<protein>
    <submittedName>
        <fullName evidence="2">Uncharacterized protein</fullName>
    </submittedName>
</protein>
<sequence length="89" mass="9309">MPAIVWIIQENSRPARPACSTMSCMGTGIGDAVLMLAIVGGALTIGTLLNVAGFLCQARPRSMARKLEMSLLFVAPFSLILALGVAFVS</sequence>
<keyword evidence="1" id="KW-0812">Transmembrane</keyword>
<organism evidence="2 3">
    <name type="scientific">Ideonella lacteola</name>
    <dbReference type="NCBI Taxonomy" id="2984193"/>
    <lineage>
        <taxon>Bacteria</taxon>
        <taxon>Pseudomonadati</taxon>
        <taxon>Pseudomonadota</taxon>
        <taxon>Betaproteobacteria</taxon>
        <taxon>Burkholderiales</taxon>
        <taxon>Sphaerotilaceae</taxon>
        <taxon>Ideonella</taxon>
    </lineage>
</organism>
<dbReference type="Proteomes" id="UP001371218">
    <property type="component" value="Unassembled WGS sequence"/>
</dbReference>
<comment type="caution">
    <text evidence="2">The sequence shown here is derived from an EMBL/GenBank/DDBJ whole genome shotgun (WGS) entry which is preliminary data.</text>
</comment>
<gene>
    <name evidence="2" type="ORF">AACH06_21270</name>
</gene>
<evidence type="ECO:0000313" key="3">
    <source>
        <dbReference type="Proteomes" id="UP001371218"/>
    </source>
</evidence>
<name>A0ABU9BTR1_9BURK</name>
<dbReference type="EMBL" id="JBBUTG010000016">
    <property type="protein sequence ID" value="MEK8033357.1"/>
    <property type="molecule type" value="Genomic_DNA"/>
</dbReference>
<accession>A0ABU9BTR1</accession>
<reference evidence="2 3" key="1">
    <citation type="submission" date="2024-04" db="EMBL/GenBank/DDBJ databases">
        <title>Novel species of the genus Ideonella isolated from streams.</title>
        <authorList>
            <person name="Lu H."/>
        </authorList>
    </citation>
    <scope>NUCLEOTIDE SEQUENCE [LARGE SCALE GENOMIC DNA]</scope>
    <source>
        <strain evidence="2 3">DXS29W</strain>
    </source>
</reference>
<evidence type="ECO:0000256" key="1">
    <source>
        <dbReference type="SAM" id="Phobius"/>
    </source>
</evidence>